<name>A0A2G8JRM8_STIJA</name>
<dbReference type="InterPro" id="IPR036291">
    <property type="entry name" value="NAD(P)-bd_dom_sf"/>
</dbReference>
<evidence type="ECO:0000256" key="5">
    <source>
        <dbReference type="SAM" id="Phobius"/>
    </source>
</evidence>
<accession>A0A2G8JRM8</accession>
<dbReference type="Gene3D" id="3.40.50.720">
    <property type="entry name" value="NAD(P)-binding Rossmann-like Domain"/>
    <property type="match status" value="1"/>
</dbReference>
<evidence type="ECO:0000313" key="6">
    <source>
        <dbReference type="EMBL" id="PIK38383.1"/>
    </source>
</evidence>
<comment type="function">
    <text evidence="3">Putative oxidoreductase.</text>
</comment>
<dbReference type="EMBL" id="MRZV01001366">
    <property type="protein sequence ID" value="PIK38383.1"/>
    <property type="molecule type" value="Genomic_DNA"/>
</dbReference>
<dbReference type="OrthoDB" id="5307821at2759"/>
<dbReference type="GO" id="GO:0016491">
    <property type="term" value="F:oxidoreductase activity"/>
    <property type="evidence" value="ECO:0007669"/>
    <property type="project" value="UniProtKB-KW"/>
</dbReference>
<dbReference type="PRINTS" id="PR00080">
    <property type="entry name" value="SDRFAMILY"/>
</dbReference>
<dbReference type="PANTHER" id="PTHR44196:SF1">
    <property type="entry name" value="DEHYDROGENASE_REDUCTASE SDR FAMILY MEMBER 7B"/>
    <property type="match status" value="1"/>
</dbReference>
<gene>
    <name evidence="6" type="ORF">BSL78_24784</name>
</gene>
<dbReference type="Pfam" id="PF00106">
    <property type="entry name" value="adh_short"/>
    <property type="match status" value="1"/>
</dbReference>
<dbReference type="SUPFAM" id="SSF51735">
    <property type="entry name" value="NAD(P)-binding Rossmann-fold domains"/>
    <property type="match status" value="1"/>
</dbReference>
<evidence type="ECO:0000313" key="7">
    <source>
        <dbReference type="Proteomes" id="UP000230750"/>
    </source>
</evidence>
<keyword evidence="2" id="KW-0560">Oxidoreductase</keyword>
<evidence type="ECO:0000256" key="4">
    <source>
        <dbReference type="RuleBase" id="RU000363"/>
    </source>
</evidence>
<comment type="similarity">
    <text evidence="1 4">Belongs to the short-chain dehydrogenases/reductases (SDR) family.</text>
</comment>
<dbReference type="STRING" id="307972.A0A2G8JRM8"/>
<organism evidence="6 7">
    <name type="scientific">Stichopus japonicus</name>
    <name type="common">Sea cucumber</name>
    <dbReference type="NCBI Taxonomy" id="307972"/>
    <lineage>
        <taxon>Eukaryota</taxon>
        <taxon>Metazoa</taxon>
        <taxon>Echinodermata</taxon>
        <taxon>Eleutherozoa</taxon>
        <taxon>Echinozoa</taxon>
        <taxon>Holothuroidea</taxon>
        <taxon>Aspidochirotacea</taxon>
        <taxon>Aspidochirotida</taxon>
        <taxon>Stichopodidae</taxon>
        <taxon>Apostichopus</taxon>
    </lineage>
</organism>
<keyword evidence="7" id="KW-1185">Reference proteome</keyword>
<keyword evidence="5" id="KW-0472">Membrane</keyword>
<feature type="transmembrane region" description="Helical" evidence="5">
    <location>
        <begin position="12"/>
        <end position="29"/>
    </location>
</feature>
<reference evidence="6 7" key="1">
    <citation type="journal article" date="2017" name="PLoS Biol.">
        <title>The sea cucumber genome provides insights into morphological evolution and visceral regeneration.</title>
        <authorList>
            <person name="Zhang X."/>
            <person name="Sun L."/>
            <person name="Yuan J."/>
            <person name="Sun Y."/>
            <person name="Gao Y."/>
            <person name="Zhang L."/>
            <person name="Li S."/>
            <person name="Dai H."/>
            <person name="Hamel J.F."/>
            <person name="Liu C."/>
            <person name="Yu Y."/>
            <person name="Liu S."/>
            <person name="Lin W."/>
            <person name="Guo K."/>
            <person name="Jin S."/>
            <person name="Xu P."/>
            <person name="Storey K.B."/>
            <person name="Huan P."/>
            <person name="Zhang T."/>
            <person name="Zhou Y."/>
            <person name="Zhang J."/>
            <person name="Lin C."/>
            <person name="Li X."/>
            <person name="Xing L."/>
            <person name="Huo D."/>
            <person name="Sun M."/>
            <person name="Wang L."/>
            <person name="Mercier A."/>
            <person name="Li F."/>
            <person name="Yang H."/>
            <person name="Xiang J."/>
        </authorList>
    </citation>
    <scope>NUCLEOTIDE SEQUENCE [LARGE SCALE GENOMIC DNA]</scope>
    <source>
        <strain evidence="6">Shaxun</strain>
        <tissue evidence="6">Muscle</tissue>
    </source>
</reference>
<keyword evidence="5" id="KW-1133">Transmembrane helix</keyword>
<dbReference type="PROSITE" id="PS00061">
    <property type="entry name" value="ADH_SHORT"/>
    <property type="match status" value="1"/>
</dbReference>
<keyword evidence="5" id="KW-0812">Transmembrane</keyword>
<comment type="caution">
    <text evidence="6">The sequence shown here is derived from an EMBL/GenBank/DDBJ whole genome shotgun (WGS) entry which is preliminary data.</text>
</comment>
<dbReference type="InterPro" id="IPR020904">
    <property type="entry name" value="Sc_DH/Rdtase_CS"/>
</dbReference>
<dbReference type="PRINTS" id="PR00081">
    <property type="entry name" value="GDHRDH"/>
</dbReference>
<protein>
    <submittedName>
        <fullName evidence="6">Putative dehydrogenase/reductase SDR family member 7B</fullName>
    </submittedName>
</protein>
<evidence type="ECO:0000256" key="2">
    <source>
        <dbReference type="ARBA" id="ARBA00023002"/>
    </source>
</evidence>
<sequence length="273" mass="29524">MLSVQQHLTSTSSVLTAAVFGGLGLLWLYRRLSKRQALASLKDKVVLITGASSGIGEACAHAFHKVGCRVIISARRLEELERVKKDVISRTVEGQSHEPQVIQMDVSDFASIPDKIQTALSYHGRIDILINNAGLSYRGSALETKIEVYQKLMLVNYFGCVAVTSAVLPSMIGNKGGSIIAVSSVQGKIGLPYRTAYSASKFAVQSYFDCLRAEVAEHNIHIGIVSPSYVQTNLSMNAVCADNSQHGKLDSTTAKGMTPEYLADRIVLQDSFG</sequence>
<dbReference type="Proteomes" id="UP000230750">
    <property type="component" value="Unassembled WGS sequence"/>
</dbReference>
<proteinExistence type="inferred from homology"/>
<dbReference type="AlphaFoldDB" id="A0A2G8JRM8"/>
<evidence type="ECO:0000256" key="3">
    <source>
        <dbReference type="ARBA" id="ARBA00037096"/>
    </source>
</evidence>
<dbReference type="GO" id="GO:0016020">
    <property type="term" value="C:membrane"/>
    <property type="evidence" value="ECO:0007669"/>
    <property type="project" value="TreeGrafter"/>
</dbReference>
<evidence type="ECO:0000256" key="1">
    <source>
        <dbReference type="ARBA" id="ARBA00006484"/>
    </source>
</evidence>
<dbReference type="PANTHER" id="PTHR44196">
    <property type="entry name" value="DEHYDROGENASE/REDUCTASE SDR FAMILY MEMBER 7B"/>
    <property type="match status" value="1"/>
</dbReference>
<dbReference type="InterPro" id="IPR002347">
    <property type="entry name" value="SDR_fam"/>
</dbReference>